<evidence type="ECO:0000256" key="9">
    <source>
        <dbReference type="RuleBase" id="RU003591"/>
    </source>
</evidence>
<evidence type="ECO:0000256" key="2">
    <source>
        <dbReference type="ARBA" id="ARBA00005025"/>
    </source>
</evidence>
<feature type="domain" description="Thiamine pyrophosphate enzyme N-terminal TPP-binding" evidence="12">
    <location>
        <begin position="3"/>
        <end position="117"/>
    </location>
</feature>
<feature type="domain" description="Thiamine pyrophosphate enzyme TPP-binding" evidence="11">
    <location>
        <begin position="383"/>
        <end position="530"/>
    </location>
</feature>
<evidence type="ECO:0000259" key="11">
    <source>
        <dbReference type="Pfam" id="PF02775"/>
    </source>
</evidence>
<keyword evidence="5 9" id="KW-0028">Amino-acid biosynthesis</keyword>
<dbReference type="CDD" id="cd07035">
    <property type="entry name" value="TPP_PYR_POX_like"/>
    <property type="match status" value="1"/>
</dbReference>
<dbReference type="InterPro" id="IPR012001">
    <property type="entry name" value="Thiamin_PyroP_enz_TPP-bd_dom"/>
</dbReference>
<comment type="pathway">
    <text evidence="1 9">Amino-acid biosynthesis; L-isoleucine biosynthesis; L-isoleucine from 2-oxobutanoate: step 1/4.</text>
</comment>
<protein>
    <recommendedName>
        <fullName evidence="4 9">Acetolactate synthase</fullName>
        <ecNumber evidence="4 9">2.2.1.6</ecNumber>
    </recommendedName>
</protein>
<feature type="domain" description="Thiamine pyrophosphate enzyme central" evidence="10">
    <location>
        <begin position="195"/>
        <end position="328"/>
    </location>
</feature>
<dbReference type="InterPro" id="IPR029035">
    <property type="entry name" value="DHS-like_NAD/FAD-binding_dom"/>
</dbReference>
<dbReference type="GO" id="GO:0003984">
    <property type="term" value="F:acetolactate synthase activity"/>
    <property type="evidence" value="ECO:0007669"/>
    <property type="project" value="UniProtKB-EC"/>
</dbReference>
<dbReference type="UniPathway" id="UPA00047">
    <property type="reaction ID" value="UER00055"/>
</dbReference>
<evidence type="ECO:0000256" key="6">
    <source>
        <dbReference type="ARBA" id="ARBA00023052"/>
    </source>
</evidence>
<dbReference type="Pfam" id="PF02775">
    <property type="entry name" value="TPP_enzyme_C"/>
    <property type="match status" value="1"/>
</dbReference>
<dbReference type="InterPro" id="IPR000399">
    <property type="entry name" value="TPP-bd_CS"/>
</dbReference>
<dbReference type="GO" id="GO:0005948">
    <property type="term" value="C:acetolactate synthase complex"/>
    <property type="evidence" value="ECO:0007669"/>
    <property type="project" value="TreeGrafter"/>
</dbReference>
<keyword evidence="9" id="KW-0460">Magnesium</keyword>
<dbReference type="Gene3D" id="3.40.50.970">
    <property type="match status" value="2"/>
</dbReference>
<gene>
    <name evidence="13" type="ORF">SpAn4DRAFT_2311</name>
</gene>
<dbReference type="InterPro" id="IPR029061">
    <property type="entry name" value="THDP-binding"/>
</dbReference>
<reference evidence="14" key="1">
    <citation type="submission" date="2015-03" db="EMBL/GenBank/DDBJ databases">
        <authorList>
            <person name="Nijsse Bart"/>
        </authorList>
    </citation>
    <scope>NUCLEOTIDE SEQUENCE [LARGE SCALE GENOMIC DNA]</scope>
</reference>
<dbReference type="SUPFAM" id="SSF52467">
    <property type="entry name" value="DHS-like NAD/FAD-binding domain"/>
    <property type="match status" value="1"/>
</dbReference>
<dbReference type="UniPathway" id="UPA00049">
    <property type="reaction ID" value="UER00059"/>
</dbReference>
<dbReference type="GO" id="GO:0009099">
    <property type="term" value="P:L-valine biosynthetic process"/>
    <property type="evidence" value="ECO:0007669"/>
    <property type="project" value="UniProtKB-UniPathway"/>
</dbReference>
<dbReference type="NCBIfam" id="TIGR00118">
    <property type="entry name" value="acolac_lg"/>
    <property type="match status" value="1"/>
</dbReference>
<dbReference type="Gene3D" id="3.40.50.1220">
    <property type="entry name" value="TPP-binding domain"/>
    <property type="match status" value="1"/>
</dbReference>
<keyword evidence="9 13" id="KW-0808">Transferase</keyword>
<evidence type="ECO:0000256" key="1">
    <source>
        <dbReference type="ARBA" id="ARBA00004974"/>
    </source>
</evidence>
<dbReference type="GO" id="GO:0050660">
    <property type="term" value="F:flavin adenine dinucleotide binding"/>
    <property type="evidence" value="ECO:0007669"/>
    <property type="project" value="InterPro"/>
</dbReference>
<evidence type="ECO:0000259" key="12">
    <source>
        <dbReference type="Pfam" id="PF02776"/>
    </source>
</evidence>
<dbReference type="InterPro" id="IPR011766">
    <property type="entry name" value="TPP_enzyme_TPP-bd"/>
</dbReference>
<dbReference type="Pfam" id="PF00205">
    <property type="entry name" value="TPP_enzyme_M"/>
    <property type="match status" value="1"/>
</dbReference>
<keyword evidence="9" id="KW-0479">Metal-binding</keyword>
<evidence type="ECO:0000313" key="14">
    <source>
        <dbReference type="Proteomes" id="UP000049855"/>
    </source>
</evidence>
<proteinExistence type="inferred from homology"/>
<comment type="cofactor">
    <cofactor evidence="9">
        <name>Mg(2+)</name>
        <dbReference type="ChEBI" id="CHEBI:18420"/>
    </cofactor>
    <text evidence="9">Binds 1 Mg(2+) ion per subunit.</text>
</comment>
<evidence type="ECO:0000259" key="10">
    <source>
        <dbReference type="Pfam" id="PF00205"/>
    </source>
</evidence>
<evidence type="ECO:0000313" key="13">
    <source>
        <dbReference type="EMBL" id="CQR73079.1"/>
    </source>
</evidence>
<dbReference type="Pfam" id="PF02776">
    <property type="entry name" value="TPP_enzyme_N"/>
    <property type="match status" value="1"/>
</dbReference>
<evidence type="ECO:0000256" key="4">
    <source>
        <dbReference type="ARBA" id="ARBA00013145"/>
    </source>
</evidence>
<dbReference type="InterPro" id="IPR012846">
    <property type="entry name" value="Acetolactate_synth_lsu"/>
</dbReference>
<dbReference type="PROSITE" id="PS00187">
    <property type="entry name" value="TPP_ENZYMES"/>
    <property type="match status" value="1"/>
</dbReference>
<evidence type="ECO:0000256" key="8">
    <source>
        <dbReference type="ARBA" id="ARBA00048670"/>
    </source>
</evidence>
<comment type="cofactor">
    <cofactor evidence="9">
        <name>thiamine diphosphate</name>
        <dbReference type="ChEBI" id="CHEBI:58937"/>
    </cofactor>
    <text evidence="9">Binds 1 thiamine pyrophosphate per subunit.</text>
</comment>
<dbReference type="InterPro" id="IPR045229">
    <property type="entry name" value="TPP_enz"/>
</dbReference>
<comment type="pathway">
    <text evidence="2 9">Amino-acid biosynthesis; L-valine biosynthesis; L-valine from pyruvate: step 1/4.</text>
</comment>
<dbReference type="Proteomes" id="UP000049855">
    <property type="component" value="Unassembled WGS sequence"/>
</dbReference>
<dbReference type="InterPro" id="IPR012000">
    <property type="entry name" value="Thiamin_PyroP_enz_cen_dom"/>
</dbReference>
<name>A0A0U1L171_9FIRM</name>
<dbReference type="SUPFAM" id="SSF52518">
    <property type="entry name" value="Thiamin diphosphate-binding fold (THDP-binding)"/>
    <property type="match status" value="2"/>
</dbReference>
<comment type="similarity">
    <text evidence="3 9">Belongs to the TPP enzyme family.</text>
</comment>
<dbReference type="AlphaFoldDB" id="A0A0U1L171"/>
<evidence type="ECO:0000256" key="7">
    <source>
        <dbReference type="ARBA" id="ARBA00023304"/>
    </source>
</evidence>
<dbReference type="GO" id="GO:0000287">
    <property type="term" value="F:magnesium ion binding"/>
    <property type="evidence" value="ECO:0007669"/>
    <property type="project" value="UniProtKB-UniRule"/>
</dbReference>
<accession>A0A0U1L171</accession>
<dbReference type="FunFam" id="3.40.50.1220:FF:000008">
    <property type="entry name" value="Acetolactate synthase"/>
    <property type="match status" value="1"/>
</dbReference>
<dbReference type="EMBL" id="CTRP01000012">
    <property type="protein sequence ID" value="CQR73079.1"/>
    <property type="molecule type" value="Genomic_DNA"/>
</dbReference>
<dbReference type="GO" id="GO:0030976">
    <property type="term" value="F:thiamine pyrophosphate binding"/>
    <property type="evidence" value="ECO:0007669"/>
    <property type="project" value="UniProtKB-UniRule"/>
</dbReference>
<sequence>MLMTGAQAIVASLLKEGVDTVFGYPGGTNLPLFDALYDSKIHHVLTVHEQGAAHAADGYARASGQVGVCLATSGPGATNLVTGLATAFMDSVPVVAITGQVQTNLIGRDAFQEIDITGITMPITKHNFLVKDIKKLPEIMWRAFDIARSGRPGPVLVDVPRDIQSNTYDFTNIESVYSRSTLVRQSPDLPARIVKAAAAISAAKRPVIIAGGGCISANAGATLKKFAEHCNLPVVTTLMGIGAFPGGHSNLLGMTGLHGLKAANHVVHDADVLIVTGSRFNDRVTGDRASYAAGKTIIHIDIDPAEVHKNVDAAVPLVGEMNMILEELLRAVTPGDLSAWWAAIRQSQAENKTVIPEDVLTAPLVMRELNRQTGGQDVIYVTDVGQHQMWAAQYLEVKSPRGFLTSGGLGAMGFGLPAAVGAQLAMPNKRVVHIVGDGGFKMTGCELYTVAVEKQPIISIVINNYSLGMVRQLQHCFYGKRYANSLLPHAMDFKAFAGAFTIPATVTNSLAEFSEAFAAAWQRQGPGLIVANIATNDLVTPMIAPGGSMDEYVNMD</sequence>
<keyword evidence="14" id="KW-1185">Reference proteome</keyword>
<dbReference type="PANTHER" id="PTHR18968:SF13">
    <property type="entry name" value="ACETOLACTATE SYNTHASE CATALYTIC SUBUNIT, MITOCHONDRIAL"/>
    <property type="match status" value="1"/>
</dbReference>
<dbReference type="PANTHER" id="PTHR18968">
    <property type="entry name" value="THIAMINE PYROPHOSPHATE ENZYMES"/>
    <property type="match status" value="1"/>
</dbReference>
<evidence type="ECO:0000256" key="5">
    <source>
        <dbReference type="ARBA" id="ARBA00022605"/>
    </source>
</evidence>
<dbReference type="EC" id="2.2.1.6" evidence="4 9"/>
<comment type="catalytic activity">
    <reaction evidence="8 9">
        <text>2 pyruvate + H(+) = (2S)-2-acetolactate + CO2</text>
        <dbReference type="Rhea" id="RHEA:25249"/>
        <dbReference type="ChEBI" id="CHEBI:15361"/>
        <dbReference type="ChEBI" id="CHEBI:15378"/>
        <dbReference type="ChEBI" id="CHEBI:16526"/>
        <dbReference type="ChEBI" id="CHEBI:58476"/>
        <dbReference type="EC" id="2.2.1.6"/>
    </reaction>
</comment>
<dbReference type="GO" id="GO:0009097">
    <property type="term" value="P:isoleucine biosynthetic process"/>
    <property type="evidence" value="ECO:0007669"/>
    <property type="project" value="UniProtKB-UniPathway"/>
</dbReference>
<dbReference type="FunFam" id="3.40.50.970:FF:000007">
    <property type="entry name" value="Acetolactate synthase"/>
    <property type="match status" value="1"/>
</dbReference>
<keyword evidence="6 9" id="KW-0786">Thiamine pyrophosphate</keyword>
<keyword evidence="7 9" id="KW-0100">Branched-chain amino acid biosynthesis</keyword>
<evidence type="ECO:0000256" key="3">
    <source>
        <dbReference type="ARBA" id="ARBA00007812"/>
    </source>
</evidence>
<organism evidence="13 14">
    <name type="scientific">Sporomusa ovata</name>
    <dbReference type="NCBI Taxonomy" id="2378"/>
    <lineage>
        <taxon>Bacteria</taxon>
        <taxon>Bacillati</taxon>
        <taxon>Bacillota</taxon>
        <taxon>Negativicutes</taxon>
        <taxon>Selenomonadales</taxon>
        <taxon>Sporomusaceae</taxon>
        <taxon>Sporomusa</taxon>
    </lineage>
</organism>